<proteinExistence type="predicted"/>
<accession>A0ACB9PQN2</accession>
<name>A0ACB9PQN2_BAUVA</name>
<dbReference type="Proteomes" id="UP000828941">
    <property type="component" value="Chromosome 3"/>
</dbReference>
<evidence type="ECO:0000313" key="2">
    <source>
        <dbReference type="Proteomes" id="UP000828941"/>
    </source>
</evidence>
<evidence type="ECO:0000313" key="1">
    <source>
        <dbReference type="EMBL" id="KAI4350808.1"/>
    </source>
</evidence>
<protein>
    <submittedName>
        <fullName evidence="1">Uncharacterized protein</fullName>
    </submittedName>
</protein>
<reference evidence="1 2" key="1">
    <citation type="journal article" date="2022" name="DNA Res.">
        <title>Chromosomal-level genome assembly of the orchid tree Bauhinia variegata (Leguminosae; Cercidoideae) supports the allotetraploid origin hypothesis of Bauhinia.</title>
        <authorList>
            <person name="Zhong Y."/>
            <person name="Chen Y."/>
            <person name="Zheng D."/>
            <person name="Pang J."/>
            <person name="Liu Y."/>
            <person name="Luo S."/>
            <person name="Meng S."/>
            <person name="Qian L."/>
            <person name="Wei D."/>
            <person name="Dai S."/>
            <person name="Zhou R."/>
        </authorList>
    </citation>
    <scope>NUCLEOTIDE SEQUENCE [LARGE SCALE GENOMIC DNA]</scope>
    <source>
        <strain evidence="1">BV-YZ2020</strain>
    </source>
</reference>
<gene>
    <name evidence="1" type="ORF">L6164_005222</name>
</gene>
<keyword evidence="2" id="KW-1185">Reference proteome</keyword>
<comment type="caution">
    <text evidence="1">The sequence shown here is derived from an EMBL/GenBank/DDBJ whole genome shotgun (WGS) entry which is preliminary data.</text>
</comment>
<organism evidence="1 2">
    <name type="scientific">Bauhinia variegata</name>
    <name type="common">Purple orchid tree</name>
    <name type="synonym">Phanera variegata</name>
    <dbReference type="NCBI Taxonomy" id="167791"/>
    <lineage>
        <taxon>Eukaryota</taxon>
        <taxon>Viridiplantae</taxon>
        <taxon>Streptophyta</taxon>
        <taxon>Embryophyta</taxon>
        <taxon>Tracheophyta</taxon>
        <taxon>Spermatophyta</taxon>
        <taxon>Magnoliopsida</taxon>
        <taxon>eudicotyledons</taxon>
        <taxon>Gunneridae</taxon>
        <taxon>Pentapetalae</taxon>
        <taxon>rosids</taxon>
        <taxon>fabids</taxon>
        <taxon>Fabales</taxon>
        <taxon>Fabaceae</taxon>
        <taxon>Cercidoideae</taxon>
        <taxon>Cercideae</taxon>
        <taxon>Bauhiniinae</taxon>
        <taxon>Bauhinia</taxon>
    </lineage>
</organism>
<sequence length="211" mass="24075">MEYPYFRRQQRLKGKQTLLVLLLLAVSVWLVYQIKHSINKNAENYGGETERVEQSVAATLGRKVILPSWLEEIAQANSINAHVAEAKNTDSDREYVFDGTMKDKVEIEFEGKQVEKEMKTPSANDSQCHVKEPETQIREAPNVVQNREETMSDDSVKESDNDEETNKISEEEAKMQQNEDGVHSFQDENGFPSDENEIELVGGQKLVKEIV</sequence>
<dbReference type="EMBL" id="CM039428">
    <property type="protein sequence ID" value="KAI4350808.1"/>
    <property type="molecule type" value="Genomic_DNA"/>
</dbReference>